<dbReference type="GeneID" id="120518681"/>
<comment type="caution">
    <text evidence="4">The sequence shown here is derived from an EMBL/GenBank/DDBJ whole genome shotgun (WGS) entry which is preliminary data.</text>
</comment>
<keyword evidence="5" id="KW-1185">Reference proteome</keyword>
<evidence type="ECO:0000313" key="5">
    <source>
        <dbReference type="Proteomes" id="UP001166052"/>
    </source>
</evidence>
<feature type="signal peptide" evidence="2">
    <location>
        <begin position="1"/>
        <end position="38"/>
    </location>
</feature>
<evidence type="ECO:0000313" key="4">
    <source>
        <dbReference type="EMBL" id="MBN3292224.1"/>
    </source>
</evidence>
<dbReference type="InterPro" id="IPR005135">
    <property type="entry name" value="Endo/exonuclease/phosphatase"/>
</dbReference>
<sequence length="640" mass="72776">MLAGACACTTGSTCSLGMIASLLAFVLFPLSQFLHSLAADNTCENDHLQERKSIAVGESSEMSDANEAHSNKNNENAGKKGVSHEPVYLQYTMSGDGFHLMSSDVPQALEGKDKEKKSNTIEQQNERDLRLKSLQLFENSDENLQDDLQLDWSFGTQSREELVDSLSWQIPSMTSFHLLEQEVKERQWEDLTKTWSDFYTQKPSNNGCQIEFTVMSYNILSQNLLEANPTLYAHCPIEVLSWNIRLHNLLQEFRMWDPDILCLQEAQEDHYQEEIEPTLVQMGYKCIYKRRTGNKKDGCALCYKTSKFDLISSELVEFLQPSVEVLDRDNVGIVALFQGVVPSDLKPEGRPSKASPICVANTHLLFSPRRGDIKLAQVALLMAEIDLMIRPWREKGASCPVIVCGDFNCIPRMPLYQFIVTGQLYYHGLPAWMISGQEDLSHKFYQRKLYTPLWPQNLGITDRCQYVTSTENKSDNRIYSHCFMRGLRYSPPACIRPEALEFIPGVTDARPVPPENWFHDKSADVDSKVFFPRIGGTLYHNLNLKSVHSHFDLETGKPEVTSLHTGLGATVDYIFYSAEPVNDPKHGGRRQLQDGPLKLLGRLTLFSEEDLWAMNGLPNKMYSSDHLCLLAKFCWDTIYF</sequence>
<feature type="chain" id="PRO_5045050319" evidence="2">
    <location>
        <begin position="39"/>
        <end position="640"/>
    </location>
</feature>
<evidence type="ECO:0000256" key="2">
    <source>
        <dbReference type="SAM" id="SignalP"/>
    </source>
</evidence>
<dbReference type="PANTHER" id="PTHR12121:SF28">
    <property type="entry name" value="PROTEIN ANGEL HOMOLOG 1"/>
    <property type="match status" value="1"/>
</dbReference>
<dbReference type="InterPro" id="IPR050410">
    <property type="entry name" value="CCR4/nocturin_mRNA_transcr"/>
</dbReference>
<evidence type="ECO:0000259" key="3">
    <source>
        <dbReference type="Pfam" id="PF03372"/>
    </source>
</evidence>
<name>A0ABS2YZJ6_POLSE</name>
<evidence type="ECO:0000256" key="1">
    <source>
        <dbReference type="SAM" id="MobiDB-lite"/>
    </source>
</evidence>
<feature type="domain" description="Endonuclease/exonuclease/phosphatase" evidence="3">
    <location>
        <begin position="215"/>
        <end position="583"/>
    </location>
</feature>
<gene>
    <name evidence="4" type="primary">Angel1</name>
    <name evidence="4" type="ORF">GTO92_0019662</name>
</gene>
<dbReference type="SUPFAM" id="SSF56219">
    <property type="entry name" value="DNase I-like"/>
    <property type="match status" value="1"/>
</dbReference>
<dbReference type="Pfam" id="PF03372">
    <property type="entry name" value="Exo_endo_phos"/>
    <property type="match status" value="1"/>
</dbReference>
<dbReference type="RefSeq" id="XP_039597531.1">
    <property type="nucleotide sequence ID" value="XM_039741597.1"/>
</dbReference>
<dbReference type="InterPro" id="IPR036691">
    <property type="entry name" value="Endo/exonu/phosph_ase_sf"/>
</dbReference>
<dbReference type="EMBL" id="JAAWVN010015820">
    <property type="protein sequence ID" value="MBN3292224.1"/>
    <property type="molecule type" value="Genomic_DNA"/>
</dbReference>
<dbReference type="PANTHER" id="PTHR12121">
    <property type="entry name" value="CARBON CATABOLITE REPRESSOR PROTEIN 4"/>
    <property type="match status" value="1"/>
</dbReference>
<reference evidence="4" key="1">
    <citation type="journal article" date="2021" name="Cell">
        <title>Tracing the genetic footprints of vertebrate landing in non-teleost ray-finned fishes.</title>
        <authorList>
            <person name="Bi X."/>
            <person name="Wang K."/>
            <person name="Yang L."/>
            <person name="Pan H."/>
            <person name="Jiang H."/>
            <person name="Wei Q."/>
            <person name="Fang M."/>
            <person name="Yu H."/>
            <person name="Zhu C."/>
            <person name="Cai Y."/>
            <person name="He Y."/>
            <person name="Gan X."/>
            <person name="Zeng H."/>
            <person name="Yu D."/>
            <person name="Zhu Y."/>
            <person name="Jiang H."/>
            <person name="Qiu Q."/>
            <person name="Yang H."/>
            <person name="Zhang Y.E."/>
            <person name="Wang W."/>
            <person name="Zhu M."/>
            <person name="He S."/>
            <person name="Zhang G."/>
        </authorList>
    </citation>
    <scope>NUCLEOTIDE SEQUENCE</scope>
    <source>
        <strain evidence="4">Bchr_001</strain>
    </source>
</reference>
<proteinExistence type="predicted"/>
<feature type="region of interest" description="Disordered" evidence="1">
    <location>
        <begin position="57"/>
        <end position="82"/>
    </location>
</feature>
<organism evidence="4 5">
    <name type="scientific">Polypterus senegalus</name>
    <name type="common">Senegal bichir</name>
    <dbReference type="NCBI Taxonomy" id="55291"/>
    <lineage>
        <taxon>Eukaryota</taxon>
        <taxon>Metazoa</taxon>
        <taxon>Chordata</taxon>
        <taxon>Craniata</taxon>
        <taxon>Vertebrata</taxon>
        <taxon>Euteleostomi</taxon>
        <taxon>Actinopterygii</taxon>
        <taxon>Polypteriformes</taxon>
        <taxon>Polypteridae</taxon>
        <taxon>Polypterus</taxon>
    </lineage>
</organism>
<protein>
    <submittedName>
        <fullName evidence="4">ANGE1 protein</fullName>
    </submittedName>
</protein>
<dbReference type="Gene3D" id="3.60.10.10">
    <property type="entry name" value="Endonuclease/exonuclease/phosphatase"/>
    <property type="match status" value="1"/>
</dbReference>
<accession>A0ABS2YZJ6</accession>
<dbReference type="Proteomes" id="UP001166052">
    <property type="component" value="Unassembled WGS sequence"/>
</dbReference>
<feature type="non-terminal residue" evidence="4">
    <location>
        <position position="1"/>
    </location>
</feature>
<feature type="non-terminal residue" evidence="4">
    <location>
        <position position="640"/>
    </location>
</feature>
<keyword evidence="2" id="KW-0732">Signal</keyword>